<accession>A0A4C1ZT54</accession>
<dbReference type="AlphaFoldDB" id="A0A4C1ZT54"/>
<keyword evidence="3" id="KW-1185">Reference proteome</keyword>
<dbReference type="Proteomes" id="UP000299102">
    <property type="component" value="Unassembled WGS sequence"/>
</dbReference>
<feature type="compositionally biased region" description="Low complexity" evidence="1">
    <location>
        <begin position="65"/>
        <end position="84"/>
    </location>
</feature>
<organism evidence="2 3">
    <name type="scientific">Eumeta variegata</name>
    <name type="common">Bagworm moth</name>
    <name type="synonym">Eumeta japonica</name>
    <dbReference type="NCBI Taxonomy" id="151549"/>
    <lineage>
        <taxon>Eukaryota</taxon>
        <taxon>Metazoa</taxon>
        <taxon>Ecdysozoa</taxon>
        <taxon>Arthropoda</taxon>
        <taxon>Hexapoda</taxon>
        <taxon>Insecta</taxon>
        <taxon>Pterygota</taxon>
        <taxon>Neoptera</taxon>
        <taxon>Endopterygota</taxon>
        <taxon>Lepidoptera</taxon>
        <taxon>Glossata</taxon>
        <taxon>Ditrysia</taxon>
        <taxon>Tineoidea</taxon>
        <taxon>Psychidae</taxon>
        <taxon>Oiketicinae</taxon>
        <taxon>Eumeta</taxon>
    </lineage>
</organism>
<evidence type="ECO:0000313" key="2">
    <source>
        <dbReference type="EMBL" id="GBP90858.1"/>
    </source>
</evidence>
<sequence>MANCNLNIECERLIKIVGRSFSTTEHSLLNITFPLRFPPRTLLDRQRPTLAHDLDQIVSPPTGRPSLAATSSSWSSPESVHSPAVSGLRCGLPIGYFNLSIL</sequence>
<reference evidence="2 3" key="1">
    <citation type="journal article" date="2019" name="Commun. Biol.">
        <title>The bagworm genome reveals a unique fibroin gene that provides high tensile strength.</title>
        <authorList>
            <person name="Kono N."/>
            <person name="Nakamura H."/>
            <person name="Ohtoshi R."/>
            <person name="Tomita M."/>
            <person name="Numata K."/>
            <person name="Arakawa K."/>
        </authorList>
    </citation>
    <scope>NUCLEOTIDE SEQUENCE [LARGE SCALE GENOMIC DNA]</scope>
</reference>
<feature type="region of interest" description="Disordered" evidence="1">
    <location>
        <begin position="53"/>
        <end position="85"/>
    </location>
</feature>
<evidence type="ECO:0000256" key="1">
    <source>
        <dbReference type="SAM" id="MobiDB-lite"/>
    </source>
</evidence>
<comment type="caution">
    <text evidence="2">The sequence shown here is derived from an EMBL/GenBank/DDBJ whole genome shotgun (WGS) entry which is preliminary data.</text>
</comment>
<evidence type="ECO:0000313" key="3">
    <source>
        <dbReference type="Proteomes" id="UP000299102"/>
    </source>
</evidence>
<gene>
    <name evidence="2" type="ORF">EVAR_102510_1</name>
</gene>
<proteinExistence type="predicted"/>
<name>A0A4C1ZT54_EUMVA</name>
<protein>
    <submittedName>
        <fullName evidence="2">Uncharacterized protein</fullName>
    </submittedName>
</protein>
<dbReference type="EMBL" id="BGZK01002119">
    <property type="protein sequence ID" value="GBP90858.1"/>
    <property type="molecule type" value="Genomic_DNA"/>
</dbReference>